<gene>
    <name evidence="2" type="ORF">N7509_010357</name>
</gene>
<proteinExistence type="predicted"/>
<protein>
    <submittedName>
        <fullName evidence="2">Uncharacterized protein</fullName>
    </submittedName>
</protein>
<dbReference type="AlphaFoldDB" id="A0A9X0B4K1"/>
<feature type="region of interest" description="Disordered" evidence="1">
    <location>
        <begin position="244"/>
        <end position="278"/>
    </location>
</feature>
<dbReference type="OrthoDB" id="4501419at2759"/>
<feature type="compositionally biased region" description="Acidic residues" evidence="1">
    <location>
        <begin position="252"/>
        <end position="278"/>
    </location>
</feature>
<accession>A0A9X0B4K1</accession>
<dbReference type="EMBL" id="JAPZBU010000009">
    <property type="protein sequence ID" value="KAJ5387816.1"/>
    <property type="molecule type" value="Genomic_DNA"/>
</dbReference>
<comment type="caution">
    <text evidence="2">The sequence shown here is derived from an EMBL/GenBank/DDBJ whole genome shotgun (WGS) entry which is preliminary data.</text>
</comment>
<organism evidence="2 3">
    <name type="scientific">Penicillium cosmopolitanum</name>
    <dbReference type="NCBI Taxonomy" id="1131564"/>
    <lineage>
        <taxon>Eukaryota</taxon>
        <taxon>Fungi</taxon>
        <taxon>Dikarya</taxon>
        <taxon>Ascomycota</taxon>
        <taxon>Pezizomycotina</taxon>
        <taxon>Eurotiomycetes</taxon>
        <taxon>Eurotiomycetidae</taxon>
        <taxon>Eurotiales</taxon>
        <taxon>Aspergillaceae</taxon>
        <taxon>Penicillium</taxon>
    </lineage>
</organism>
<evidence type="ECO:0000313" key="2">
    <source>
        <dbReference type="EMBL" id="KAJ5387816.1"/>
    </source>
</evidence>
<evidence type="ECO:0000256" key="1">
    <source>
        <dbReference type="SAM" id="MobiDB-lite"/>
    </source>
</evidence>
<dbReference type="GeneID" id="81373974"/>
<reference evidence="2" key="1">
    <citation type="submission" date="2022-12" db="EMBL/GenBank/DDBJ databases">
        <authorList>
            <person name="Petersen C."/>
        </authorList>
    </citation>
    <scope>NUCLEOTIDE SEQUENCE</scope>
    <source>
        <strain evidence="2">IBT 29677</strain>
    </source>
</reference>
<sequence length="278" mass="32649">MFERLAEPVEVEDIIMVFPSKIDIQGADLWIVRSCPDDNPPCPRTDSIMVSRGLYSRTATRGRWCMFGPDVNYVTDEPEDGEEIENPEVKSLREVLRPLSRIYRQYDNIRITVNPHGRDVLRDYFRKLCPLCLNDFWNPEEQDHEEMFPSLVTWNGVVMDQACPVCMGFDIADDDRAYVEELGDLKGQVRCEPDPEKYEKGRQKFLDLVRERYTVQNKRKREMGLSLWNIDDRIRRYRRGFLEDKKAPADSSTEEEDEDDDEDEDADEDDDEDDGENE</sequence>
<dbReference type="RefSeq" id="XP_056485614.1">
    <property type="nucleotide sequence ID" value="XM_056634994.1"/>
</dbReference>
<keyword evidence="3" id="KW-1185">Reference proteome</keyword>
<reference evidence="2" key="2">
    <citation type="journal article" date="2023" name="IMA Fungus">
        <title>Comparative genomic study of the Penicillium genus elucidates a diverse pangenome and 15 lateral gene transfer events.</title>
        <authorList>
            <person name="Petersen C."/>
            <person name="Sorensen T."/>
            <person name="Nielsen M.R."/>
            <person name="Sondergaard T.E."/>
            <person name="Sorensen J.L."/>
            <person name="Fitzpatrick D.A."/>
            <person name="Frisvad J.C."/>
            <person name="Nielsen K.L."/>
        </authorList>
    </citation>
    <scope>NUCLEOTIDE SEQUENCE</scope>
    <source>
        <strain evidence="2">IBT 29677</strain>
    </source>
</reference>
<name>A0A9X0B4K1_9EURO</name>
<evidence type="ECO:0000313" key="3">
    <source>
        <dbReference type="Proteomes" id="UP001147747"/>
    </source>
</evidence>
<dbReference type="Proteomes" id="UP001147747">
    <property type="component" value="Unassembled WGS sequence"/>
</dbReference>